<dbReference type="PANTHER" id="PTHR11017:SF219">
    <property type="entry name" value="ARCHAEAL ATPASE"/>
    <property type="match status" value="1"/>
</dbReference>
<dbReference type="Gene3D" id="3.80.10.10">
    <property type="entry name" value="Ribonuclease Inhibitor"/>
    <property type="match status" value="1"/>
</dbReference>
<dbReference type="PANTHER" id="PTHR11017">
    <property type="entry name" value="LEUCINE-RICH REPEAT-CONTAINING PROTEIN"/>
    <property type="match status" value="1"/>
</dbReference>
<dbReference type="STRING" id="3827.A0A3Q7Y705"/>
<gene>
    <name evidence="4" type="primary">LOC105851187</name>
</gene>
<dbReference type="GO" id="GO:0006952">
    <property type="term" value="P:defense response"/>
    <property type="evidence" value="ECO:0007669"/>
    <property type="project" value="InterPro"/>
</dbReference>
<dbReference type="PaxDb" id="3827-XP_004515283.1"/>
<dbReference type="Proteomes" id="UP000087171">
    <property type="component" value="Unplaced"/>
</dbReference>
<dbReference type="AlphaFoldDB" id="A0A3Q7Y705"/>
<accession>A0A3Q7Y705</accession>
<dbReference type="PRINTS" id="PR00364">
    <property type="entry name" value="DISEASERSIST"/>
</dbReference>
<dbReference type="RefSeq" id="XP_027186597.1">
    <property type="nucleotide sequence ID" value="XM_027330796.1"/>
</dbReference>
<keyword evidence="3" id="KW-1185">Reference proteome</keyword>
<dbReference type="InterPro" id="IPR036390">
    <property type="entry name" value="WH_DNA-bd_sf"/>
</dbReference>
<dbReference type="InterPro" id="IPR044974">
    <property type="entry name" value="Disease_R_plants"/>
</dbReference>
<evidence type="ECO:0000313" key="3">
    <source>
        <dbReference type="Proteomes" id="UP000087171"/>
    </source>
</evidence>
<protein>
    <submittedName>
        <fullName evidence="4">Protein SUPPRESSOR OF npr1-1, CONSTITUTIVE 1-like</fullName>
    </submittedName>
</protein>
<dbReference type="Gene3D" id="1.10.8.430">
    <property type="entry name" value="Helical domain of apoptotic protease-activating factors"/>
    <property type="match status" value="1"/>
</dbReference>
<evidence type="ECO:0000259" key="2">
    <source>
        <dbReference type="Pfam" id="PF23282"/>
    </source>
</evidence>
<dbReference type="OrthoDB" id="1745619at2759"/>
<dbReference type="SUPFAM" id="SSF52540">
    <property type="entry name" value="P-loop containing nucleoside triphosphate hydrolases"/>
    <property type="match status" value="1"/>
</dbReference>
<organism evidence="3 4">
    <name type="scientific">Cicer arietinum</name>
    <name type="common">Chickpea</name>
    <name type="synonym">Garbanzo</name>
    <dbReference type="NCBI Taxonomy" id="3827"/>
    <lineage>
        <taxon>Eukaryota</taxon>
        <taxon>Viridiplantae</taxon>
        <taxon>Streptophyta</taxon>
        <taxon>Embryophyta</taxon>
        <taxon>Tracheophyta</taxon>
        <taxon>Spermatophyta</taxon>
        <taxon>Magnoliopsida</taxon>
        <taxon>eudicotyledons</taxon>
        <taxon>Gunneridae</taxon>
        <taxon>Pentapetalae</taxon>
        <taxon>rosids</taxon>
        <taxon>fabids</taxon>
        <taxon>Fabales</taxon>
        <taxon>Fabaceae</taxon>
        <taxon>Papilionoideae</taxon>
        <taxon>50 kb inversion clade</taxon>
        <taxon>NPAAA clade</taxon>
        <taxon>Hologalegina</taxon>
        <taxon>IRL clade</taxon>
        <taxon>Cicereae</taxon>
        <taxon>Cicer</taxon>
    </lineage>
</organism>
<proteinExistence type="predicted"/>
<evidence type="ECO:0000256" key="1">
    <source>
        <dbReference type="ARBA" id="ARBA00022737"/>
    </source>
</evidence>
<feature type="domain" description="Disease resistance protein Roq1-like winged-helix" evidence="2">
    <location>
        <begin position="68"/>
        <end position="138"/>
    </location>
</feature>
<dbReference type="InterPro" id="IPR027417">
    <property type="entry name" value="P-loop_NTPase"/>
</dbReference>
<dbReference type="InterPro" id="IPR032675">
    <property type="entry name" value="LRR_dom_sf"/>
</dbReference>
<dbReference type="InterPro" id="IPR042197">
    <property type="entry name" value="Apaf_helical"/>
</dbReference>
<dbReference type="SUPFAM" id="SSF52058">
    <property type="entry name" value="L domain-like"/>
    <property type="match status" value="1"/>
</dbReference>
<sequence>MVLDQRDILNRVVTYASGLQLALEVVGSNLYGKDIQEWKSLLDEYERIPNKDIQEILLVSYNNLSELHQNVFLDIACCFKGYCLKEVENILSAHHGLCMKYQIGLLVDKSLIKINEVKYVTLHNLIEMMGKEIVRKESVIELGECSRLWFYKDIVHVLTENTGSKSIQIIHLDRPSTKVVIDLNGKAFEKMKNLKTLIIKSGSFSKGSMHLPRDLRVFKWQTYHSECIPSNLFNKIFIDMKILKFNRCKYLTDIPDVSSLPNLEKISFKYCKNLITIHNSIGFLSKLKVLNAKDCDKIMSFPPLKLTSLKKLGISGCKSLLNFPEILDKMEYIEFIFQN</sequence>
<evidence type="ECO:0000313" key="4">
    <source>
        <dbReference type="RefSeq" id="XP_027186597.1"/>
    </source>
</evidence>
<keyword evidence="1" id="KW-0677">Repeat</keyword>
<dbReference type="SUPFAM" id="SSF46785">
    <property type="entry name" value="Winged helix' DNA-binding domain"/>
    <property type="match status" value="1"/>
</dbReference>
<dbReference type="InterPro" id="IPR058192">
    <property type="entry name" value="WHD_ROQ1-like"/>
</dbReference>
<reference evidence="4" key="1">
    <citation type="submission" date="2025-08" db="UniProtKB">
        <authorList>
            <consortium name="RefSeq"/>
        </authorList>
    </citation>
    <scope>IDENTIFICATION</scope>
    <source>
        <tissue evidence="4">Etiolated seedlings</tissue>
    </source>
</reference>
<dbReference type="Pfam" id="PF23282">
    <property type="entry name" value="WHD_ROQ1"/>
    <property type="match status" value="1"/>
</dbReference>
<name>A0A3Q7Y705_CICAR</name>